<evidence type="ECO:0000313" key="4">
    <source>
        <dbReference type="EMBL" id="KAK3360682.1"/>
    </source>
</evidence>
<reference evidence="4" key="2">
    <citation type="submission" date="2023-06" db="EMBL/GenBank/DDBJ databases">
        <authorList>
            <consortium name="Lawrence Berkeley National Laboratory"/>
            <person name="Haridas S."/>
            <person name="Hensen N."/>
            <person name="Bonometti L."/>
            <person name="Westerberg I."/>
            <person name="Brannstrom I.O."/>
            <person name="Guillou S."/>
            <person name="Cros-Aarteil S."/>
            <person name="Calhoun S."/>
            <person name="Kuo A."/>
            <person name="Mondo S."/>
            <person name="Pangilinan J."/>
            <person name="Riley R."/>
            <person name="Labutti K."/>
            <person name="Andreopoulos B."/>
            <person name="Lipzen A."/>
            <person name="Chen C."/>
            <person name="Yanf M."/>
            <person name="Daum C."/>
            <person name="Ng V."/>
            <person name="Clum A."/>
            <person name="Steindorff A."/>
            <person name="Ohm R."/>
            <person name="Martin F."/>
            <person name="Silar P."/>
            <person name="Natvig D."/>
            <person name="Lalanne C."/>
            <person name="Gautier V."/>
            <person name="Ament-Velasquez S.L."/>
            <person name="Kruys A."/>
            <person name="Hutchinson M.I."/>
            <person name="Powell A.J."/>
            <person name="Barry K."/>
            <person name="Miller A.N."/>
            <person name="Grigoriev I.V."/>
            <person name="Debuchy R."/>
            <person name="Gladieux P."/>
            <person name="Thoren M.H."/>
            <person name="Johannesson H."/>
        </authorList>
    </citation>
    <scope>NUCLEOTIDE SEQUENCE</scope>
    <source>
        <strain evidence="4">CBS 955.72</strain>
    </source>
</reference>
<dbReference type="Pfam" id="PF26335">
    <property type="entry name" value="ARB_00930_C"/>
    <property type="match status" value="1"/>
</dbReference>
<evidence type="ECO:0000256" key="1">
    <source>
        <dbReference type="SAM" id="SignalP"/>
    </source>
</evidence>
<accession>A0AAJ0MJ44</accession>
<dbReference type="InterPro" id="IPR051478">
    <property type="entry name" value="Beta-lactamase-like_AB/R"/>
</dbReference>
<organism evidence="4 5">
    <name type="scientific">Lasiosphaeria hispida</name>
    <dbReference type="NCBI Taxonomy" id="260671"/>
    <lineage>
        <taxon>Eukaryota</taxon>
        <taxon>Fungi</taxon>
        <taxon>Dikarya</taxon>
        <taxon>Ascomycota</taxon>
        <taxon>Pezizomycotina</taxon>
        <taxon>Sordariomycetes</taxon>
        <taxon>Sordariomycetidae</taxon>
        <taxon>Sordariales</taxon>
        <taxon>Lasiosphaeriaceae</taxon>
        <taxon>Lasiosphaeria</taxon>
    </lineage>
</organism>
<reference evidence="4" key="1">
    <citation type="journal article" date="2023" name="Mol. Phylogenet. Evol.">
        <title>Genome-scale phylogeny and comparative genomics of the fungal order Sordariales.</title>
        <authorList>
            <person name="Hensen N."/>
            <person name="Bonometti L."/>
            <person name="Westerberg I."/>
            <person name="Brannstrom I.O."/>
            <person name="Guillou S."/>
            <person name="Cros-Aarteil S."/>
            <person name="Calhoun S."/>
            <person name="Haridas S."/>
            <person name="Kuo A."/>
            <person name="Mondo S."/>
            <person name="Pangilinan J."/>
            <person name="Riley R."/>
            <person name="LaButti K."/>
            <person name="Andreopoulos B."/>
            <person name="Lipzen A."/>
            <person name="Chen C."/>
            <person name="Yan M."/>
            <person name="Daum C."/>
            <person name="Ng V."/>
            <person name="Clum A."/>
            <person name="Steindorff A."/>
            <person name="Ohm R.A."/>
            <person name="Martin F."/>
            <person name="Silar P."/>
            <person name="Natvig D.O."/>
            <person name="Lalanne C."/>
            <person name="Gautier V."/>
            <person name="Ament-Velasquez S.L."/>
            <person name="Kruys A."/>
            <person name="Hutchinson M.I."/>
            <person name="Powell A.J."/>
            <person name="Barry K."/>
            <person name="Miller A.N."/>
            <person name="Grigoriev I.V."/>
            <person name="Debuchy R."/>
            <person name="Gladieux P."/>
            <person name="Hiltunen Thoren M."/>
            <person name="Johannesson H."/>
        </authorList>
    </citation>
    <scope>NUCLEOTIDE SEQUENCE</scope>
    <source>
        <strain evidence="4">CBS 955.72</strain>
    </source>
</reference>
<sequence length="558" mass="60349">MRFFLEVGFLLVVLGSLSSAQNCPILGPAYLPVADTTSPTLLTARTKFNNAFASDPRVDLNTTFIAIEVFSSLSKDPVHAYYHTAYENSETAQVGPDTLFRIFSISKAVTIYAILAGLSDKYWDEPVIKYVSELANGKPRDAGIRVNWSEVTLGALASQMSGVSRDYALGDGSTVLSNIPGLRELRGSDIVRCGSSGLQACTRQDAMQHVLSTYPVASSYRTPNYSSMAFQLLAYAVENITGQAFPDFVRDQLVKPLNLTRTFLTKPGSDSNAVVVSGWDLDLGDEAPGGGYYQSVADLTTLGRSIINSTLLPPLTTRKWLKPVTHTASLRSSIGRPWEILRTPVPVSLSSMTTRIVDVYTKQGGGGNGYISLLALSPDQDIGASIITAGPNSAGAFDAAKELFMDIWLPTVEQVARDQAKTDFAGSYTLPDNSSAEISLYPDEPALYLSKLISNGTDILEFIGQQTRALKGAEKLARMWLYPMGPTAVAGDGKRRIAFRGVVGAEGRKAIEDCGSWAEGDRLRWGNYPGDLFIFKADKSGKALEVEVPAIGRTLKRM</sequence>
<name>A0AAJ0MJ44_9PEZI</name>
<dbReference type="Proteomes" id="UP001275084">
    <property type="component" value="Unassembled WGS sequence"/>
</dbReference>
<dbReference type="PANTHER" id="PTHR22935">
    <property type="entry name" value="PENICILLIN-BINDING PROTEIN"/>
    <property type="match status" value="1"/>
</dbReference>
<dbReference type="InterPro" id="IPR058664">
    <property type="entry name" value="ARB_00930-like_C"/>
</dbReference>
<gene>
    <name evidence="4" type="ORF">B0T25DRAFT_474023</name>
</gene>
<dbReference type="EMBL" id="JAUIQD010000002">
    <property type="protein sequence ID" value="KAK3360682.1"/>
    <property type="molecule type" value="Genomic_DNA"/>
</dbReference>
<dbReference type="SUPFAM" id="SSF56601">
    <property type="entry name" value="beta-lactamase/transpeptidase-like"/>
    <property type="match status" value="1"/>
</dbReference>
<feature type="domain" description="Beta-lactamase-like ARB-00930-like C-terminal" evidence="3">
    <location>
        <begin position="416"/>
        <end position="557"/>
    </location>
</feature>
<evidence type="ECO:0000259" key="3">
    <source>
        <dbReference type="Pfam" id="PF26335"/>
    </source>
</evidence>
<dbReference type="InterPro" id="IPR012338">
    <property type="entry name" value="Beta-lactam/transpept-like"/>
</dbReference>
<keyword evidence="5" id="KW-1185">Reference proteome</keyword>
<dbReference type="AlphaFoldDB" id="A0AAJ0MJ44"/>
<dbReference type="InterPro" id="IPR001466">
    <property type="entry name" value="Beta-lactam-related"/>
</dbReference>
<evidence type="ECO:0000259" key="2">
    <source>
        <dbReference type="Pfam" id="PF00144"/>
    </source>
</evidence>
<proteinExistence type="predicted"/>
<feature type="domain" description="Beta-lactamase-related" evidence="2">
    <location>
        <begin position="87"/>
        <end position="398"/>
    </location>
</feature>
<dbReference type="Gene3D" id="3.40.710.10">
    <property type="entry name" value="DD-peptidase/beta-lactamase superfamily"/>
    <property type="match status" value="1"/>
</dbReference>
<feature type="signal peptide" evidence="1">
    <location>
        <begin position="1"/>
        <end position="20"/>
    </location>
</feature>
<protein>
    <submittedName>
        <fullName evidence="4">Beta-lactamase/transpeptidase-like protein</fullName>
    </submittedName>
</protein>
<feature type="chain" id="PRO_5042464950" evidence="1">
    <location>
        <begin position="21"/>
        <end position="558"/>
    </location>
</feature>
<comment type="caution">
    <text evidence="4">The sequence shown here is derived from an EMBL/GenBank/DDBJ whole genome shotgun (WGS) entry which is preliminary data.</text>
</comment>
<dbReference type="PANTHER" id="PTHR22935:SF97">
    <property type="entry name" value="BETA-LACTAMASE-RELATED DOMAIN-CONTAINING PROTEIN"/>
    <property type="match status" value="1"/>
</dbReference>
<keyword evidence="1" id="KW-0732">Signal</keyword>
<evidence type="ECO:0000313" key="5">
    <source>
        <dbReference type="Proteomes" id="UP001275084"/>
    </source>
</evidence>
<dbReference type="Pfam" id="PF00144">
    <property type="entry name" value="Beta-lactamase"/>
    <property type="match status" value="1"/>
</dbReference>